<evidence type="ECO:0000313" key="6">
    <source>
        <dbReference type="Proteomes" id="UP001552299"/>
    </source>
</evidence>
<dbReference type="Proteomes" id="UP001552299">
    <property type="component" value="Unassembled WGS sequence"/>
</dbReference>
<organism evidence="5 6">
    <name type="scientific">Dendrobium thyrsiflorum</name>
    <name type="common">Pinecone-like raceme dendrobium</name>
    <name type="synonym">Orchid</name>
    <dbReference type="NCBI Taxonomy" id="117978"/>
    <lineage>
        <taxon>Eukaryota</taxon>
        <taxon>Viridiplantae</taxon>
        <taxon>Streptophyta</taxon>
        <taxon>Embryophyta</taxon>
        <taxon>Tracheophyta</taxon>
        <taxon>Spermatophyta</taxon>
        <taxon>Magnoliopsida</taxon>
        <taxon>Liliopsida</taxon>
        <taxon>Asparagales</taxon>
        <taxon>Orchidaceae</taxon>
        <taxon>Epidendroideae</taxon>
        <taxon>Malaxideae</taxon>
        <taxon>Dendrobiinae</taxon>
        <taxon>Dendrobium</taxon>
    </lineage>
</organism>
<comment type="caution">
    <text evidence="5">The sequence shown here is derived from an EMBL/GenBank/DDBJ whole genome shotgun (WGS) entry which is preliminary data.</text>
</comment>
<dbReference type="InterPro" id="IPR008978">
    <property type="entry name" value="HSP20-like_chaperone"/>
</dbReference>
<accession>A0ABD0TVR6</accession>
<dbReference type="PANTHER" id="PTHR46733:SF2">
    <property type="entry name" value="25.3 KDA HEAT SHOCK PROTEIN, CHLOROPLASTIC-LIKE"/>
    <property type="match status" value="1"/>
</dbReference>
<evidence type="ECO:0000256" key="2">
    <source>
        <dbReference type="PROSITE-ProRule" id="PRU00285"/>
    </source>
</evidence>
<dbReference type="InterPro" id="IPR044587">
    <property type="entry name" value="HSP21-like"/>
</dbReference>
<name>A0ABD0TVR6_DENTH</name>
<evidence type="ECO:0000256" key="1">
    <source>
        <dbReference type="ARBA" id="ARBA00023016"/>
    </source>
</evidence>
<proteinExistence type="inferred from homology"/>
<dbReference type="CDD" id="cd06464">
    <property type="entry name" value="ACD_sHsps-like"/>
    <property type="match status" value="1"/>
</dbReference>
<dbReference type="Pfam" id="PF00011">
    <property type="entry name" value="HSP20"/>
    <property type="match status" value="1"/>
</dbReference>
<gene>
    <name evidence="5" type="ORF">M5K25_028125</name>
</gene>
<feature type="domain" description="SHSP" evidence="4">
    <location>
        <begin position="100"/>
        <end position="218"/>
    </location>
</feature>
<reference evidence="5 6" key="1">
    <citation type="journal article" date="2024" name="Plant Biotechnol. J.">
        <title>Dendrobium thyrsiflorum genome and its molecular insights into genes involved in important horticultural traits.</title>
        <authorList>
            <person name="Chen B."/>
            <person name="Wang J.Y."/>
            <person name="Zheng P.J."/>
            <person name="Li K.L."/>
            <person name="Liang Y.M."/>
            <person name="Chen X.F."/>
            <person name="Zhang C."/>
            <person name="Zhao X."/>
            <person name="He X."/>
            <person name="Zhang G.Q."/>
            <person name="Liu Z.J."/>
            <person name="Xu Q."/>
        </authorList>
    </citation>
    <scope>NUCLEOTIDE SEQUENCE [LARGE SCALE GENOMIC DNA]</scope>
    <source>
        <strain evidence="5">GZMU011</strain>
    </source>
</reference>
<evidence type="ECO:0000313" key="5">
    <source>
        <dbReference type="EMBL" id="KAL0903727.1"/>
    </source>
</evidence>
<dbReference type="EMBL" id="JANQDX010000020">
    <property type="protein sequence ID" value="KAL0903727.1"/>
    <property type="molecule type" value="Genomic_DNA"/>
</dbReference>
<dbReference type="Gene3D" id="2.60.40.790">
    <property type="match status" value="1"/>
</dbReference>
<protein>
    <recommendedName>
        <fullName evidence="4">SHSP domain-containing protein</fullName>
    </recommendedName>
</protein>
<dbReference type="AlphaFoldDB" id="A0ABD0TVR6"/>
<evidence type="ECO:0000256" key="3">
    <source>
        <dbReference type="RuleBase" id="RU003616"/>
    </source>
</evidence>
<dbReference type="SUPFAM" id="SSF49764">
    <property type="entry name" value="HSP20-like chaperones"/>
    <property type="match status" value="1"/>
</dbReference>
<dbReference type="PROSITE" id="PS01031">
    <property type="entry name" value="SHSP"/>
    <property type="match status" value="1"/>
</dbReference>
<dbReference type="PANTHER" id="PTHR46733">
    <property type="entry name" value="26.5 KDA HEAT SHOCK PROTEIN, MITOCHONDRIAL"/>
    <property type="match status" value="1"/>
</dbReference>
<sequence length="218" mass="24081">MSTALSLHQIPFTTASPSLRRQIRCTAPRISRSDSLDHLQRIGKPQQPVEAAQSIRRRSPPIGLWDRFPAARTVQQMMDTMDRLIEDPIETAAVPGALNGYRRGGRTPWEIREAEGEYKMRFDIPGMTKKDVRIWVEEGMLVIKAEKAAAEEGQGQGQGQGEGEGGWPAASFGRYSSRIALPENAMVEKIGAEVRDGVLYVTVPKASPSSKVLDIQVQ</sequence>
<keyword evidence="1" id="KW-0346">Stress response</keyword>
<keyword evidence="6" id="KW-1185">Reference proteome</keyword>
<dbReference type="InterPro" id="IPR002068">
    <property type="entry name" value="A-crystallin/Hsp20_dom"/>
</dbReference>
<comment type="similarity">
    <text evidence="2 3">Belongs to the small heat shock protein (HSP20) family.</text>
</comment>
<evidence type="ECO:0000259" key="4">
    <source>
        <dbReference type="PROSITE" id="PS01031"/>
    </source>
</evidence>